<proteinExistence type="predicted"/>
<dbReference type="Proteomes" id="UP000827549">
    <property type="component" value="Chromosome 5"/>
</dbReference>
<reference evidence="2" key="1">
    <citation type="submission" date="2023-10" db="EMBL/GenBank/DDBJ databases">
        <authorList>
            <person name="Noh H."/>
        </authorList>
    </citation>
    <scope>NUCLEOTIDE SEQUENCE</scope>
    <source>
        <strain evidence="2">DUCC4014</strain>
    </source>
</reference>
<evidence type="ECO:0000313" key="2">
    <source>
        <dbReference type="EMBL" id="WOO83618.1"/>
    </source>
</evidence>
<dbReference type="GeneID" id="87810312"/>
<protein>
    <submittedName>
        <fullName evidence="2">Uncharacterized protein</fullName>
    </submittedName>
</protein>
<dbReference type="RefSeq" id="XP_062629644.1">
    <property type="nucleotide sequence ID" value="XM_062773660.1"/>
</dbReference>
<feature type="region of interest" description="Disordered" evidence="1">
    <location>
        <begin position="224"/>
        <end position="245"/>
    </location>
</feature>
<name>A0AAF0YHD8_9TREE</name>
<feature type="compositionally biased region" description="Basic and acidic residues" evidence="1">
    <location>
        <begin position="52"/>
        <end position="63"/>
    </location>
</feature>
<dbReference type="AlphaFoldDB" id="A0AAF0YHD8"/>
<feature type="region of interest" description="Disordered" evidence="1">
    <location>
        <begin position="46"/>
        <end position="71"/>
    </location>
</feature>
<feature type="region of interest" description="Disordered" evidence="1">
    <location>
        <begin position="116"/>
        <end position="161"/>
    </location>
</feature>
<gene>
    <name evidence="2" type="ORF">LOC62_05G007138</name>
</gene>
<evidence type="ECO:0000313" key="3">
    <source>
        <dbReference type="Proteomes" id="UP000827549"/>
    </source>
</evidence>
<sequence>MLEAYLTVGAVALVVGLLLGTQALTIPALEPLVAWFSSSSDGRFSLSLRPPATDKKGDAKDADANAPRMSVPGLTVPGDTVLAVSAARAAFSAYAKVLVDELERIDVLEAVRRVPSSPSSHSISEFGQQQQRSSPPNSSGSGGRPRSVASRSSSASSRVRFAPSEIDAARAAQRTRRREELVESISDALGVYRGLLALCADADEPDPDVVVSIQTGAGSGEYRIDVRPASVPGTPTPEGGGGAEG</sequence>
<keyword evidence="3" id="KW-1185">Reference proteome</keyword>
<accession>A0AAF0YHD8</accession>
<evidence type="ECO:0000256" key="1">
    <source>
        <dbReference type="SAM" id="MobiDB-lite"/>
    </source>
</evidence>
<organism evidence="2 3">
    <name type="scientific">Vanrija pseudolonga</name>
    <dbReference type="NCBI Taxonomy" id="143232"/>
    <lineage>
        <taxon>Eukaryota</taxon>
        <taxon>Fungi</taxon>
        <taxon>Dikarya</taxon>
        <taxon>Basidiomycota</taxon>
        <taxon>Agaricomycotina</taxon>
        <taxon>Tremellomycetes</taxon>
        <taxon>Trichosporonales</taxon>
        <taxon>Trichosporonaceae</taxon>
        <taxon>Vanrija</taxon>
    </lineage>
</organism>
<dbReference type="EMBL" id="CP086718">
    <property type="protein sequence ID" value="WOO83618.1"/>
    <property type="molecule type" value="Genomic_DNA"/>
</dbReference>